<keyword evidence="2" id="KW-1185">Reference proteome</keyword>
<proteinExistence type="predicted"/>
<protein>
    <submittedName>
        <fullName evidence="1">Uncharacterized protein</fullName>
    </submittedName>
</protein>
<dbReference type="EMBL" id="FMAG01000002">
    <property type="protein sequence ID" value="SCB18744.1"/>
    <property type="molecule type" value="Genomic_DNA"/>
</dbReference>
<sequence length="307" mass="34677">MELIDPAKIRVYQPTRIIFICGGKTDATATPPLSLRDAFMRVAYSSDFEKYQPMLAEELNAFFPKGDYKDFLSLESDIAQISTLVLLFSESFGSAAELGAFAMVQEISHKLLVVMDDKRYGEDSFIKLGPIRAIENANGDSAICVVNRADLGVADIADLKNLDTGFFSKLVKDAISQREKKIPEHSSFNAAYSGHMIKLIVGLIQWYGALTLEEIETALYCLDASSKPERISDYLLCAEFAKWIVPHKRGVQTFFVARPTENVAVQFYPRPGKKMLTRMRWQAEIRTYWKDHDELRFRSISDVMKGA</sequence>
<organism evidence="1 2">
    <name type="scientific">Rhizobium multihospitium</name>
    <dbReference type="NCBI Taxonomy" id="410764"/>
    <lineage>
        <taxon>Bacteria</taxon>
        <taxon>Pseudomonadati</taxon>
        <taxon>Pseudomonadota</taxon>
        <taxon>Alphaproteobacteria</taxon>
        <taxon>Hyphomicrobiales</taxon>
        <taxon>Rhizobiaceae</taxon>
        <taxon>Rhizobium/Agrobacterium group</taxon>
        <taxon>Rhizobium</taxon>
    </lineage>
</organism>
<name>A0A1C3UTK2_9HYPH</name>
<evidence type="ECO:0000313" key="1">
    <source>
        <dbReference type="EMBL" id="SCB18744.1"/>
    </source>
</evidence>
<gene>
    <name evidence="1" type="ORF">GA0061103_2610</name>
</gene>
<reference evidence="2" key="1">
    <citation type="submission" date="2016-08" db="EMBL/GenBank/DDBJ databases">
        <authorList>
            <person name="Varghese N."/>
            <person name="Submissions Spin"/>
        </authorList>
    </citation>
    <scope>NUCLEOTIDE SEQUENCE [LARGE SCALE GENOMIC DNA]</scope>
    <source>
        <strain evidence="2">HAMBI 2975</strain>
    </source>
</reference>
<dbReference type="InterPro" id="IPR049725">
    <property type="entry name" value="STM3845-like"/>
</dbReference>
<evidence type="ECO:0000313" key="2">
    <source>
        <dbReference type="Proteomes" id="UP000199101"/>
    </source>
</evidence>
<dbReference type="NCBIfam" id="NF038232">
    <property type="entry name" value="STM3845_fam"/>
    <property type="match status" value="1"/>
</dbReference>
<dbReference type="STRING" id="410764.GA0061103_2610"/>
<dbReference type="Proteomes" id="UP000199101">
    <property type="component" value="Unassembled WGS sequence"/>
</dbReference>
<accession>A0A1C3UTK2</accession>
<dbReference type="AlphaFoldDB" id="A0A1C3UTK2"/>